<evidence type="ECO:0000256" key="1">
    <source>
        <dbReference type="SAM" id="Phobius"/>
    </source>
</evidence>
<evidence type="ECO:0000313" key="2">
    <source>
        <dbReference type="EMBL" id="MDG0815175.1"/>
    </source>
</evidence>
<dbReference type="RefSeq" id="WP_277576651.1">
    <property type="nucleotide sequence ID" value="NZ_JANRMI010000001.1"/>
</dbReference>
<keyword evidence="1" id="KW-0472">Membrane</keyword>
<organism evidence="2 3">
    <name type="scientific">Bdellovibrio svalbardensis</name>
    <dbReference type="NCBI Taxonomy" id="2972972"/>
    <lineage>
        <taxon>Bacteria</taxon>
        <taxon>Pseudomonadati</taxon>
        <taxon>Bdellovibrionota</taxon>
        <taxon>Bdellovibrionia</taxon>
        <taxon>Bdellovibrionales</taxon>
        <taxon>Pseudobdellovibrionaceae</taxon>
        <taxon>Bdellovibrio</taxon>
    </lineage>
</organism>
<reference evidence="2" key="1">
    <citation type="submission" date="2022-08" db="EMBL/GenBank/DDBJ databases">
        <title>Novel Bdellovibrio Species Isolated from Svalbard: Designation Bdellovibrio svalbardensis.</title>
        <authorList>
            <person name="Mitchell R.J."/>
            <person name="Choi S.Y."/>
        </authorList>
    </citation>
    <scope>NUCLEOTIDE SEQUENCE</scope>
    <source>
        <strain evidence="2">PAP01</strain>
    </source>
</reference>
<dbReference type="SUPFAM" id="SSF55961">
    <property type="entry name" value="Bet v1-like"/>
    <property type="match status" value="1"/>
</dbReference>
<dbReference type="CDD" id="cd07818">
    <property type="entry name" value="SRPBCC_1"/>
    <property type="match status" value="1"/>
</dbReference>
<sequence>MKVIKFILGSALGAILILVAIGFFLPSNWRVERSIIIKAPPEKIYPYIANIKTGWPQWNSFDKEDSNIQFTYTGPEGGEGASRSWTSEKVGSGVQRITKANIHSGIDFEVSTEGAGFVVYGSINMEPHPEGTKVTWRDTGNMGANPIYKIMGYLMDSMLGKNLQKSLEQLKGKVEAEAP</sequence>
<dbReference type="EMBL" id="JANRMI010000001">
    <property type="protein sequence ID" value="MDG0815175.1"/>
    <property type="molecule type" value="Genomic_DNA"/>
</dbReference>
<dbReference type="Pfam" id="PF10604">
    <property type="entry name" value="Polyketide_cyc2"/>
    <property type="match status" value="1"/>
</dbReference>
<dbReference type="InterPro" id="IPR019587">
    <property type="entry name" value="Polyketide_cyclase/dehydratase"/>
</dbReference>
<feature type="transmembrane region" description="Helical" evidence="1">
    <location>
        <begin position="6"/>
        <end position="25"/>
    </location>
</feature>
<accession>A0ABT6DEB2</accession>
<evidence type="ECO:0000313" key="3">
    <source>
        <dbReference type="Proteomes" id="UP001152321"/>
    </source>
</evidence>
<name>A0ABT6DEB2_9BACT</name>
<dbReference type="InterPro" id="IPR023393">
    <property type="entry name" value="START-like_dom_sf"/>
</dbReference>
<keyword evidence="1" id="KW-1133">Transmembrane helix</keyword>
<proteinExistence type="predicted"/>
<protein>
    <submittedName>
        <fullName evidence="2">SRPBCC family protein</fullName>
    </submittedName>
</protein>
<dbReference type="Proteomes" id="UP001152321">
    <property type="component" value="Unassembled WGS sequence"/>
</dbReference>
<dbReference type="Gene3D" id="3.30.530.20">
    <property type="match status" value="1"/>
</dbReference>
<gene>
    <name evidence="2" type="ORF">NWE73_02300</name>
</gene>
<comment type="caution">
    <text evidence="2">The sequence shown here is derived from an EMBL/GenBank/DDBJ whole genome shotgun (WGS) entry which is preliminary data.</text>
</comment>
<keyword evidence="3" id="KW-1185">Reference proteome</keyword>
<keyword evidence="1" id="KW-0812">Transmembrane</keyword>